<evidence type="ECO:0000259" key="5">
    <source>
        <dbReference type="Pfam" id="PF05175"/>
    </source>
</evidence>
<feature type="region of interest" description="Disordered" evidence="4">
    <location>
        <begin position="83"/>
        <end position="110"/>
    </location>
</feature>
<dbReference type="SUPFAM" id="SSF53335">
    <property type="entry name" value="S-adenosyl-L-methionine-dependent methyltransferases"/>
    <property type="match status" value="1"/>
</dbReference>
<organism evidence="6 7">
    <name type="scientific">Riccia sorocarpa</name>
    <dbReference type="NCBI Taxonomy" id="122646"/>
    <lineage>
        <taxon>Eukaryota</taxon>
        <taxon>Viridiplantae</taxon>
        <taxon>Streptophyta</taxon>
        <taxon>Embryophyta</taxon>
        <taxon>Marchantiophyta</taxon>
        <taxon>Marchantiopsida</taxon>
        <taxon>Marchantiidae</taxon>
        <taxon>Marchantiales</taxon>
        <taxon>Ricciaceae</taxon>
        <taxon>Riccia</taxon>
    </lineage>
</organism>
<keyword evidence="7" id="KW-1185">Reference proteome</keyword>
<dbReference type="CDD" id="cd02440">
    <property type="entry name" value="AdoMet_MTases"/>
    <property type="match status" value="1"/>
</dbReference>
<evidence type="ECO:0000256" key="3">
    <source>
        <dbReference type="ARBA" id="ARBA00022691"/>
    </source>
</evidence>
<keyword evidence="2" id="KW-0808">Transferase</keyword>
<dbReference type="InterPro" id="IPR004556">
    <property type="entry name" value="HemK-like"/>
</dbReference>
<dbReference type="Gene3D" id="3.40.50.150">
    <property type="entry name" value="Vaccinia Virus protein VP39"/>
    <property type="match status" value="1"/>
</dbReference>
<protein>
    <recommendedName>
        <fullName evidence="5">Methyltransferase small domain-containing protein</fullName>
    </recommendedName>
</protein>
<dbReference type="PANTHER" id="PTHR47441">
    <property type="match status" value="1"/>
</dbReference>
<dbReference type="PANTHER" id="PTHR47441:SF3">
    <property type="entry name" value="RELEASE FACTOR GLUTAMINE METHYLTRANSFERASE"/>
    <property type="match status" value="1"/>
</dbReference>
<dbReference type="GO" id="GO:0008757">
    <property type="term" value="F:S-adenosylmethionine-dependent methyltransferase activity"/>
    <property type="evidence" value="ECO:0007669"/>
    <property type="project" value="UniProtKB-ARBA"/>
</dbReference>
<feature type="compositionally biased region" description="Low complexity" evidence="4">
    <location>
        <begin position="304"/>
        <end position="313"/>
    </location>
</feature>
<dbReference type="InterPro" id="IPR007848">
    <property type="entry name" value="Small_mtfrase_dom"/>
</dbReference>
<dbReference type="Proteomes" id="UP001633002">
    <property type="component" value="Unassembled WGS sequence"/>
</dbReference>
<evidence type="ECO:0000256" key="1">
    <source>
        <dbReference type="ARBA" id="ARBA00022603"/>
    </source>
</evidence>
<feature type="compositionally biased region" description="Low complexity" evidence="4">
    <location>
        <begin position="99"/>
        <end position="109"/>
    </location>
</feature>
<sequence>MAALARGAGLSLSGFPCYLFKSQISRWVSNSASYHSGSLRIGLERCNLVQSAAPALPSDSIRSIHFTLVSHFEQSPQITSGTRRCASSNRLAEQEVEVPSDSSPSLLAASERENTTTDSFTLHFEVAVPLCERSPSSIASLSDVLHWRKQAQDLASSVGSEFADTDGGPEASDLMRELEWFLDDCVGGCARWAENLNLQSSSWKFCSWRDIKDCFNLKLDNGNVKVSQMKLENGNVKVSNVKDDGSPSPTSRGDISPSSLGAFGDLSKERFGDPVTEFATDCGCSCDGIREDLVEMNSLEELESGSSSFSKELTGIKNPSTSNNEDRQDLQLLLKMSLTEMDVAWKQRIMERRPFQYLVATAHWRDLVLSVMEGVLIPRPETEELVDMAEMAISNDRSLSKGLWADLGTGSGAIAIGVARLLQPSGSVVAVDASTTAVAVARRNVQRYRLQNKVKVVQGFWFSPLQDKAGKLAGVISNPPYIPTEKLQTLQAEVGKHEPKIALDGGADGADDLREICYGSVIALRSGGFLALETNGGSQAEAIRDYLSRMRYLDKSGNTSPCFRDVKCVKDFSGVMRFITAIRC</sequence>
<dbReference type="AlphaFoldDB" id="A0ABD3I9N1"/>
<evidence type="ECO:0000256" key="4">
    <source>
        <dbReference type="SAM" id="MobiDB-lite"/>
    </source>
</evidence>
<evidence type="ECO:0000313" key="6">
    <source>
        <dbReference type="EMBL" id="KAL3699012.1"/>
    </source>
</evidence>
<name>A0ABD3I9N1_9MARC</name>
<dbReference type="PROSITE" id="PS00092">
    <property type="entry name" value="N6_MTASE"/>
    <property type="match status" value="1"/>
</dbReference>
<feature type="region of interest" description="Disordered" evidence="4">
    <location>
        <begin position="303"/>
        <end position="324"/>
    </location>
</feature>
<keyword evidence="3" id="KW-0949">S-adenosyl-L-methionine</keyword>
<dbReference type="GO" id="GO:0032259">
    <property type="term" value="P:methylation"/>
    <property type="evidence" value="ECO:0007669"/>
    <property type="project" value="UniProtKB-KW"/>
</dbReference>
<reference evidence="6 7" key="1">
    <citation type="submission" date="2024-09" db="EMBL/GenBank/DDBJ databases">
        <title>Chromosome-scale assembly of Riccia sorocarpa.</title>
        <authorList>
            <person name="Paukszto L."/>
        </authorList>
    </citation>
    <scope>NUCLEOTIDE SEQUENCE [LARGE SCALE GENOMIC DNA]</scope>
    <source>
        <strain evidence="6">LP-2024</strain>
        <tissue evidence="6">Aerial parts of the thallus</tissue>
    </source>
</reference>
<evidence type="ECO:0000256" key="2">
    <source>
        <dbReference type="ARBA" id="ARBA00022679"/>
    </source>
</evidence>
<comment type="caution">
    <text evidence="6">The sequence shown here is derived from an EMBL/GenBank/DDBJ whole genome shotgun (WGS) entry which is preliminary data.</text>
</comment>
<dbReference type="InterPro" id="IPR052663">
    <property type="entry name" value="RF_glutamine_MTase_cyano"/>
</dbReference>
<dbReference type="InterPro" id="IPR002052">
    <property type="entry name" value="DNA_methylase_N6_adenine_CS"/>
</dbReference>
<feature type="compositionally biased region" description="Polar residues" evidence="4">
    <location>
        <begin position="247"/>
        <end position="259"/>
    </location>
</feature>
<dbReference type="InterPro" id="IPR029063">
    <property type="entry name" value="SAM-dependent_MTases_sf"/>
</dbReference>
<feature type="region of interest" description="Disordered" evidence="4">
    <location>
        <begin position="237"/>
        <end position="260"/>
    </location>
</feature>
<dbReference type="EMBL" id="JBJQOH010000001">
    <property type="protein sequence ID" value="KAL3699012.1"/>
    <property type="molecule type" value="Genomic_DNA"/>
</dbReference>
<accession>A0ABD3I9N1</accession>
<feature type="domain" description="Methyltransferase small" evidence="5">
    <location>
        <begin position="401"/>
        <end position="485"/>
    </location>
</feature>
<dbReference type="NCBIfam" id="TIGR00536">
    <property type="entry name" value="hemK_fam"/>
    <property type="match status" value="1"/>
</dbReference>
<dbReference type="Pfam" id="PF05175">
    <property type="entry name" value="MTS"/>
    <property type="match status" value="1"/>
</dbReference>
<proteinExistence type="predicted"/>
<keyword evidence="1" id="KW-0489">Methyltransferase</keyword>
<gene>
    <name evidence="6" type="ORF">R1sor_017034</name>
</gene>
<evidence type="ECO:0000313" key="7">
    <source>
        <dbReference type="Proteomes" id="UP001633002"/>
    </source>
</evidence>